<reference evidence="10 11" key="1">
    <citation type="journal article" date="2018" name="Genomics">
        <title>Molecular footprints of inshore aquatic adaptation in Indo-Pacific humpback dolphin (Sousa chinensis).</title>
        <authorList>
            <person name="Ming Y."/>
            <person name="Jian J."/>
            <person name="Yu F."/>
            <person name="Yu X."/>
            <person name="Wang J."/>
            <person name="Liu W."/>
        </authorList>
    </citation>
    <scope>NUCLEOTIDE SEQUENCE [LARGE SCALE GENOMIC DNA]</scope>
    <source>
        <strain evidence="10">MY-2018</strain>
        <tissue evidence="10">Skin</tissue>
    </source>
</reference>
<evidence type="ECO:0000256" key="4">
    <source>
        <dbReference type="ARBA" id="ARBA00022692"/>
    </source>
</evidence>
<dbReference type="InterPro" id="IPR011759">
    <property type="entry name" value="Cyt_c_oxidase_su2_TM_dom"/>
</dbReference>
<dbReference type="AlphaFoldDB" id="A0A484GTQ5"/>
<sequence length="58" mass="6598">KAYKFHLGSQDTASPIMEELLHIHHHTIVIFKISSLVLYIISLILTTKLTHICTIDAQ</sequence>
<comment type="subcellular location">
    <subcellularLocation>
        <location evidence="1">Membrane</location>
        <topology evidence="1">Multi-pass membrane protein</topology>
    </subcellularLocation>
</comment>
<evidence type="ECO:0000259" key="9">
    <source>
        <dbReference type="Pfam" id="PF02790"/>
    </source>
</evidence>
<dbReference type="GO" id="GO:0004129">
    <property type="term" value="F:cytochrome-c oxidase activity"/>
    <property type="evidence" value="ECO:0007669"/>
    <property type="project" value="UniProtKB-EC"/>
</dbReference>
<name>A0A484GTQ5_SOUCH</name>
<evidence type="ECO:0000256" key="5">
    <source>
        <dbReference type="ARBA" id="ARBA00023136"/>
    </source>
</evidence>
<gene>
    <name evidence="10" type="ORF">DBR06_SOUSAS61010004</name>
</gene>
<keyword evidence="4 8" id="KW-0812">Transmembrane</keyword>
<protein>
    <recommendedName>
        <fullName evidence="3">Cytochrome c oxidase subunit 2</fullName>
    </recommendedName>
    <alternativeName>
        <fullName evidence="6">Cytochrome c oxidase polypeptide II</fullName>
    </alternativeName>
</protein>
<organism evidence="10 11">
    <name type="scientific">Sousa chinensis</name>
    <name type="common">Indo-pacific humpbacked dolphin</name>
    <name type="synonym">Steno chinensis</name>
    <dbReference type="NCBI Taxonomy" id="103600"/>
    <lineage>
        <taxon>Eukaryota</taxon>
        <taxon>Metazoa</taxon>
        <taxon>Chordata</taxon>
        <taxon>Craniata</taxon>
        <taxon>Vertebrata</taxon>
        <taxon>Euteleostomi</taxon>
        <taxon>Mammalia</taxon>
        <taxon>Eutheria</taxon>
        <taxon>Laurasiatheria</taxon>
        <taxon>Artiodactyla</taxon>
        <taxon>Whippomorpha</taxon>
        <taxon>Cetacea</taxon>
        <taxon>Odontoceti</taxon>
        <taxon>Delphinidae</taxon>
        <taxon>Sousa</taxon>
    </lineage>
</organism>
<feature type="domain" description="Cytochrome oxidase subunit II transmembrane region profile" evidence="9">
    <location>
        <begin position="4"/>
        <end position="55"/>
    </location>
</feature>
<evidence type="ECO:0000256" key="1">
    <source>
        <dbReference type="ARBA" id="ARBA00004141"/>
    </source>
</evidence>
<feature type="transmembrane region" description="Helical" evidence="8">
    <location>
        <begin position="23"/>
        <end position="45"/>
    </location>
</feature>
<evidence type="ECO:0000256" key="3">
    <source>
        <dbReference type="ARBA" id="ARBA00015946"/>
    </source>
</evidence>
<keyword evidence="8" id="KW-1133">Transmembrane helix</keyword>
<comment type="caution">
    <text evidence="10">The sequence shown here is derived from an EMBL/GenBank/DDBJ whole genome shotgun (WGS) entry which is preliminary data.</text>
</comment>
<evidence type="ECO:0000256" key="8">
    <source>
        <dbReference type="SAM" id="Phobius"/>
    </source>
</evidence>
<dbReference type="GO" id="GO:0016020">
    <property type="term" value="C:membrane"/>
    <property type="evidence" value="ECO:0007669"/>
    <property type="project" value="UniProtKB-SubCell"/>
</dbReference>
<dbReference type="Proteomes" id="UP000295264">
    <property type="component" value="Unassembled WGS sequence"/>
</dbReference>
<evidence type="ECO:0000313" key="10">
    <source>
        <dbReference type="EMBL" id="TEA38929.1"/>
    </source>
</evidence>
<comment type="catalytic activity">
    <reaction evidence="7">
        <text>4 Fe(II)-[cytochrome c] + O2 + 8 H(+)(in) = 4 Fe(III)-[cytochrome c] + 2 H2O + 4 H(+)(out)</text>
        <dbReference type="Rhea" id="RHEA:11436"/>
        <dbReference type="Rhea" id="RHEA-COMP:10350"/>
        <dbReference type="Rhea" id="RHEA-COMP:14399"/>
        <dbReference type="ChEBI" id="CHEBI:15377"/>
        <dbReference type="ChEBI" id="CHEBI:15378"/>
        <dbReference type="ChEBI" id="CHEBI:15379"/>
        <dbReference type="ChEBI" id="CHEBI:29033"/>
        <dbReference type="ChEBI" id="CHEBI:29034"/>
        <dbReference type="EC" id="7.1.1.9"/>
    </reaction>
    <physiologicalReaction direction="left-to-right" evidence="7">
        <dbReference type="Rhea" id="RHEA:11437"/>
    </physiologicalReaction>
</comment>
<dbReference type="InterPro" id="IPR036257">
    <property type="entry name" value="Cyt_c_oxidase_su2_TM_sf"/>
</dbReference>
<evidence type="ECO:0000256" key="2">
    <source>
        <dbReference type="ARBA" id="ARBA00007866"/>
    </source>
</evidence>
<keyword evidence="5 8" id="KW-0472">Membrane</keyword>
<dbReference type="GO" id="GO:0022900">
    <property type="term" value="P:electron transport chain"/>
    <property type="evidence" value="ECO:0007669"/>
    <property type="project" value="InterPro"/>
</dbReference>
<dbReference type="Gene3D" id="1.10.287.90">
    <property type="match status" value="1"/>
</dbReference>
<feature type="non-terminal residue" evidence="10">
    <location>
        <position position="58"/>
    </location>
</feature>
<evidence type="ECO:0000256" key="6">
    <source>
        <dbReference type="ARBA" id="ARBA00031389"/>
    </source>
</evidence>
<evidence type="ECO:0000313" key="11">
    <source>
        <dbReference type="Proteomes" id="UP000295264"/>
    </source>
</evidence>
<proteinExistence type="inferred from homology"/>
<dbReference type="Pfam" id="PF02790">
    <property type="entry name" value="COX2_TM"/>
    <property type="match status" value="1"/>
</dbReference>
<feature type="non-terminal residue" evidence="10">
    <location>
        <position position="1"/>
    </location>
</feature>
<accession>A0A484GTQ5</accession>
<keyword evidence="11" id="KW-1185">Reference proteome</keyword>
<dbReference type="SUPFAM" id="SSF81464">
    <property type="entry name" value="Cytochrome c oxidase subunit II-like, transmembrane region"/>
    <property type="match status" value="1"/>
</dbReference>
<evidence type="ECO:0000256" key="7">
    <source>
        <dbReference type="ARBA" id="ARBA00049512"/>
    </source>
</evidence>
<dbReference type="EMBL" id="QWLN02004576">
    <property type="protein sequence ID" value="TEA38929.1"/>
    <property type="molecule type" value="Genomic_DNA"/>
</dbReference>
<comment type="similarity">
    <text evidence="2">Belongs to the cytochrome c oxidase subunit 2 family.</text>
</comment>